<feature type="region of interest" description="Disordered" evidence="7">
    <location>
        <begin position="152"/>
        <end position="202"/>
    </location>
</feature>
<evidence type="ECO:0000313" key="10">
    <source>
        <dbReference type="Proteomes" id="UP001446871"/>
    </source>
</evidence>
<dbReference type="InterPro" id="IPR019383">
    <property type="entry name" value="Golgin_A_7/ERF4"/>
</dbReference>
<name>A0ABR1WG48_9PEZI</name>
<evidence type="ECO:0000256" key="2">
    <source>
        <dbReference type="ARBA" id="ARBA00007732"/>
    </source>
</evidence>
<sequence length="653" mass="72362">MLHLASRCRSISRPLTAGSTTTPSQSTIQPGPPGQRRAICSQTRAQFQACNLISTPTAPVLRRHYTHSDSISAHSSDSNSRGPDGHPCASPDNSPNLIAGQELSATPSFHQLCRTNPHLRHARQHKRRRACLISHLAACSAAATSFSKRLHTPTFHQRSEAPPSEPIDTTFAEEQPVTTKQDRPRQPPRRNLLARTPFRPDNNILQAPFYTAELPTQPLHQQRLIGRPAAARLWNPTNSTPRPPPQTQPSRRRRASTPPPPNVPLTHPVLDETADPRDPIGTGAGDYLLLSLSEQRQNKHPAATRASLQIEGRASGDHRISLPRSVRHSYDGKPRLHSPPVAEAEAGPSHQRPRRDSKTKVSGLRKRGQSVTSRARAISFGLVRQEDHRKPNKGKGKAVMAPSDIVEADRSFSKDMERGPDSLAPRLSHDRVSFPDGLGSPISSTDSSIMGDPDQPDMGEEWGPQHPCYPHLNPHVPMDSPEYATTRIIRIKRDWLVEGDLAPTFSNLYPEILDPAGISEQEFRRVIEKLNHELVPIFNPYYWRNIVDGFMGLVTGWIWDDLGLTYTKSRLKTLEMWIEKWNTEMEKAAGAEDSAIAPKIVPLRRTGYMNLDIQIPDPEIAPAVTVSQPNSRSGLPAEPEPAVTADHIGDTQP</sequence>
<dbReference type="PANTHER" id="PTHR13254">
    <property type="entry name" value="GOLGI AUTOANTIGEN, GOLGIN SUBFAMILY A, 7"/>
    <property type="match status" value="1"/>
</dbReference>
<dbReference type="PANTHER" id="PTHR13254:SF0">
    <property type="entry name" value="GOLGIN SUBFAMILY A MEMBER 7_ERF4 DOMAIN-CONTAINING PROTEIN"/>
    <property type="match status" value="1"/>
</dbReference>
<evidence type="ECO:0000313" key="9">
    <source>
        <dbReference type="EMBL" id="KAK8082480.1"/>
    </source>
</evidence>
<feature type="compositionally biased region" description="Low complexity" evidence="7">
    <location>
        <begin position="68"/>
        <end position="80"/>
    </location>
</feature>
<evidence type="ECO:0000256" key="6">
    <source>
        <dbReference type="ARBA" id="ARBA00023136"/>
    </source>
</evidence>
<evidence type="ECO:0000256" key="7">
    <source>
        <dbReference type="SAM" id="MobiDB-lite"/>
    </source>
</evidence>
<feature type="compositionally biased region" description="Low complexity" evidence="7">
    <location>
        <begin position="18"/>
        <end position="29"/>
    </location>
</feature>
<organism evidence="9 10">
    <name type="scientific">Apiospora saccharicola</name>
    <dbReference type="NCBI Taxonomy" id="335842"/>
    <lineage>
        <taxon>Eukaryota</taxon>
        <taxon>Fungi</taxon>
        <taxon>Dikarya</taxon>
        <taxon>Ascomycota</taxon>
        <taxon>Pezizomycotina</taxon>
        <taxon>Sordariomycetes</taxon>
        <taxon>Xylariomycetidae</taxon>
        <taxon>Amphisphaeriales</taxon>
        <taxon>Apiosporaceae</taxon>
        <taxon>Apiospora</taxon>
    </lineage>
</organism>
<comment type="subunit">
    <text evidence="3">Interacts with ERF2.</text>
</comment>
<accession>A0ABR1WG48</accession>
<dbReference type="EMBL" id="JAQQWM010000001">
    <property type="protein sequence ID" value="KAK8082480.1"/>
    <property type="molecule type" value="Genomic_DNA"/>
</dbReference>
<evidence type="ECO:0000259" key="8">
    <source>
        <dbReference type="Pfam" id="PF10256"/>
    </source>
</evidence>
<evidence type="ECO:0000256" key="5">
    <source>
        <dbReference type="ARBA" id="ARBA00022824"/>
    </source>
</evidence>
<keyword evidence="6" id="KW-0472">Membrane</keyword>
<gene>
    <name evidence="9" type="ORF">PG996_001261</name>
</gene>
<keyword evidence="10" id="KW-1185">Reference proteome</keyword>
<dbReference type="InterPro" id="IPR051371">
    <property type="entry name" value="Ras_palmitoyltransferase"/>
</dbReference>
<feature type="region of interest" description="Disordered" evidence="7">
    <location>
        <begin position="311"/>
        <end position="378"/>
    </location>
</feature>
<dbReference type="Proteomes" id="UP001446871">
    <property type="component" value="Unassembled WGS sequence"/>
</dbReference>
<dbReference type="Pfam" id="PF10256">
    <property type="entry name" value="Erf4"/>
    <property type="match status" value="1"/>
</dbReference>
<comment type="caution">
    <text evidence="9">The sequence shown here is derived from an EMBL/GenBank/DDBJ whole genome shotgun (WGS) entry which is preliminary data.</text>
</comment>
<feature type="region of interest" description="Disordered" evidence="7">
    <location>
        <begin position="1"/>
        <end position="37"/>
    </location>
</feature>
<feature type="region of interest" description="Disordered" evidence="7">
    <location>
        <begin position="413"/>
        <end position="451"/>
    </location>
</feature>
<comment type="similarity">
    <text evidence="2">Belongs to the ERF4 family.</text>
</comment>
<evidence type="ECO:0000256" key="1">
    <source>
        <dbReference type="ARBA" id="ARBA00004406"/>
    </source>
</evidence>
<feature type="region of interest" description="Disordered" evidence="7">
    <location>
        <begin position="67"/>
        <end position="99"/>
    </location>
</feature>
<evidence type="ECO:0000256" key="3">
    <source>
        <dbReference type="ARBA" id="ARBA00011396"/>
    </source>
</evidence>
<feature type="region of interest" description="Disordered" evidence="7">
    <location>
        <begin position="232"/>
        <end position="282"/>
    </location>
</feature>
<protein>
    <recommendedName>
        <fullName evidence="4">Ras modification protein ERF4</fullName>
    </recommendedName>
</protein>
<keyword evidence="5" id="KW-0256">Endoplasmic reticulum</keyword>
<comment type="subcellular location">
    <subcellularLocation>
        <location evidence="1">Endoplasmic reticulum membrane</location>
        <topology evidence="1">Peripheral membrane protein</topology>
    </subcellularLocation>
</comment>
<feature type="domain" description="Golgin subfamily A member 7/ERF4" evidence="8">
    <location>
        <begin position="488"/>
        <end position="612"/>
    </location>
</feature>
<reference evidence="9 10" key="1">
    <citation type="submission" date="2023-01" db="EMBL/GenBank/DDBJ databases">
        <title>Analysis of 21 Apiospora genomes using comparative genomics revels a genus with tremendous synthesis potential of carbohydrate active enzymes and secondary metabolites.</title>
        <authorList>
            <person name="Sorensen T."/>
        </authorList>
    </citation>
    <scope>NUCLEOTIDE SEQUENCE [LARGE SCALE GENOMIC DNA]</scope>
    <source>
        <strain evidence="9 10">CBS 83171</strain>
    </source>
</reference>
<proteinExistence type="inferred from homology"/>
<evidence type="ECO:0000256" key="4">
    <source>
        <dbReference type="ARBA" id="ARBA00018463"/>
    </source>
</evidence>
<feature type="region of interest" description="Disordered" evidence="7">
    <location>
        <begin position="622"/>
        <end position="653"/>
    </location>
</feature>